<dbReference type="Proteomes" id="UP001570511">
    <property type="component" value="Unassembled WGS sequence"/>
</dbReference>
<dbReference type="RefSeq" id="WP_372389132.1">
    <property type="nucleotide sequence ID" value="NZ_JBGNYA010000001.1"/>
</dbReference>
<name>A0ABD5MB08_9EURY</name>
<comment type="caution">
    <text evidence="1">The sequence shown here is derived from an EMBL/GenBank/DDBJ whole genome shotgun (WGS) entry which is preliminary data.</text>
</comment>
<dbReference type="InterPro" id="IPR055965">
    <property type="entry name" value="DUF7543"/>
</dbReference>
<dbReference type="Pfam" id="PF24399">
    <property type="entry name" value="DUF7543"/>
    <property type="match status" value="1"/>
</dbReference>
<dbReference type="EMBL" id="JBGNYA010000001">
    <property type="protein sequence ID" value="MFA1611102.1"/>
    <property type="molecule type" value="Genomic_DNA"/>
</dbReference>
<evidence type="ECO:0000313" key="2">
    <source>
        <dbReference type="Proteomes" id="UP001570511"/>
    </source>
</evidence>
<evidence type="ECO:0000313" key="1">
    <source>
        <dbReference type="EMBL" id="MFA1611102.1"/>
    </source>
</evidence>
<keyword evidence="2" id="KW-1185">Reference proteome</keyword>
<sequence length="82" mass="9732">MDWSRTREEAGFVEWTRTDGYVTIRRRRRPDGDWVVRLDRLYQAPEGSAYRRERVDDEERAEALVETWKAEAEPDADAGSRD</sequence>
<gene>
    <name evidence="1" type="ORF">OS889_08810</name>
</gene>
<protein>
    <submittedName>
        <fullName evidence="1">Uncharacterized protein</fullName>
    </submittedName>
</protein>
<reference evidence="1 2" key="1">
    <citation type="submission" date="2024-08" db="EMBL/GenBank/DDBJ databases">
        <title>Halobellus sp. MBLA0158 whole genome sequence.</title>
        <authorList>
            <person name="Hwang C.Y."/>
            <person name="Cho E.-S."/>
            <person name="Seo M.-J."/>
        </authorList>
    </citation>
    <scope>NUCLEOTIDE SEQUENCE [LARGE SCALE GENOMIC DNA]</scope>
    <source>
        <strain evidence="1 2">MBLA0158</strain>
    </source>
</reference>
<accession>A0ABD5MB08</accession>
<dbReference type="AlphaFoldDB" id="A0ABD5MB08"/>
<organism evidence="1 2">
    <name type="scientific">Halobellus rubicundus</name>
    <dbReference type="NCBI Taxonomy" id="2996466"/>
    <lineage>
        <taxon>Archaea</taxon>
        <taxon>Methanobacteriati</taxon>
        <taxon>Methanobacteriota</taxon>
        <taxon>Stenosarchaea group</taxon>
        <taxon>Halobacteria</taxon>
        <taxon>Halobacteriales</taxon>
        <taxon>Haloferacaceae</taxon>
        <taxon>Halobellus</taxon>
    </lineage>
</organism>
<proteinExistence type="predicted"/>